<organism evidence="1 2">
    <name type="scientific">Sporolactobacillus mangiferae</name>
    <dbReference type="NCBI Taxonomy" id="2940498"/>
    <lineage>
        <taxon>Bacteria</taxon>
        <taxon>Bacillati</taxon>
        <taxon>Bacillota</taxon>
        <taxon>Bacilli</taxon>
        <taxon>Bacillales</taxon>
        <taxon>Sporolactobacillaceae</taxon>
        <taxon>Sporolactobacillus</taxon>
    </lineage>
</organism>
<sequence length="76" mass="8784">MAFDQLSLENQFSAISWLAARSVQRILTHVDPMGHSITHELNHLCKLIRHADNRLIILLGHHDRERCLRYSAAVRS</sequence>
<dbReference type="RefSeq" id="WP_249103394.1">
    <property type="nucleotide sequence ID" value="NZ_JAMAST010000023.1"/>
</dbReference>
<dbReference type="EMBL" id="JAMAST010000023">
    <property type="protein sequence ID" value="MCL1632813.1"/>
    <property type="molecule type" value="Genomic_DNA"/>
</dbReference>
<reference evidence="1 2" key="1">
    <citation type="submission" date="2022-05" db="EMBL/GenBank/DDBJ databases">
        <title>Sporolactobacillus sp nov CPB3-1, isolated from tree bark (Mangifera indica L.).</title>
        <authorList>
            <person name="Phuengjayaem S."/>
            <person name="Tanasupawat S."/>
        </authorList>
    </citation>
    <scope>NUCLEOTIDE SEQUENCE [LARGE SCALE GENOMIC DNA]</scope>
    <source>
        <strain evidence="1 2">CPB3-1</strain>
    </source>
</reference>
<comment type="caution">
    <text evidence="1">The sequence shown here is derived from an EMBL/GenBank/DDBJ whole genome shotgun (WGS) entry which is preliminary data.</text>
</comment>
<proteinExistence type="predicted"/>
<evidence type="ECO:0000313" key="1">
    <source>
        <dbReference type="EMBL" id="MCL1632813.1"/>
    </source>
</evidence>
<keyword evidence="2" id="KW-1185">Reference proteome</keyword>
<dbReference type="Proteomes" id="UP001203004">
    <property type="component" value="Unassembled WGS sequence"/>
</dbReference>
<dbReference type="Gene3D" id="3.20.20.380">
    <property type="entry name" value="Copper homeostasis (CutC) domain"/>
    <property type="match status" value="1"/>
</dbReference>
<dbReference type="InterPro" id="IPR036822">
    <property type="entry name" value="CutC-like_dom_sf"/>
</dbReference>
<gene>
    <name evidence="1" type="ORF">M3N64_12875</name>
</gene>
<accession>A0ABT0MDR1</accession>
<protein>
    <submittedName>
        <fullName evidence="1">Uncharacterized protein</fullName>
    </submittedName>
</protein>
<evidence type="ECO:0000313" key="2">
    <source>
        <dbReference type="Proteomes" id="UP001203004"/>
    </source>
</evidence>
<name>A0ABT0MDR1_9BACL</name>